<reference evidence="2 3" key="1">
    <citation type="submission" date="2019-04" db="EMBL/GenBank/DDBJ databases">
        <authorList>
            <person name="Van Vliet M D."/>
        </authorList>
    </citation>
    <scope>NUCLEOTIDE SEQUENCE [LARGE SCALE GENOMIC DNA]</scope>
    <source>
        <strain evidence="2 3">F1</strain>
    </source>
</reference>
<keyword evidence="1" id="KW-0732">Signal</keyword>
<evidence type="ECO:0000313" key="3">
    <source>
        <dbReference type="Proteomes" id="UP000366872"/>
    </source>
</evidence>
<dbReference type="EMBL" id="CAAHFG010000002">
    <property type="protein sequence ID" value="VGO14869.1"/>
    <property type="molecule type" value="Genomic_DNA"/>
</dbReference>
<evidence type="ECO:0000256" key="1">
    <source>
        <dbReference type="SAM" id="SignalP"/>
    </source>
</evidence>
<dbReference type="AlphaFoldDB" id="A0A6C2U4W5"/>
<protein>
    <recommendedName>
        <fullName evidence="4">Glycoside hydrolase family 42 N-terminal domain-containing protein</fullName>
    </recommendedName>
</protein>
<proteinExistence type="predicted"/>
<evidence type="ECO:0008006" key="4">
    <source>
        <dbReference type="Google" id="ProtNLM"/>
    </source>
</evidence>
<dbReference type="Gene3D" id="3.20.20.80">
    <property type="entry name" value="Glycosidases"/>
    <property type="match status" value="1"/>
</dbReference>
<gene>
    <name evidence="2" type="ORF">PDESU_03439</name>
</gene>
<dbReference type="Proteomes" id="UP000366872">
    <property type="component" value="Unassembled WGS sequence"/>
</dbReference>
<organism evidence="2 3">
    <name type="scientific">Pontiella desulfatans</name>
    <dbReference type="NCBI Taxonomy" id="2750659"/>
    <lineage>
        <taxon>Bacteria</taxon>
        <taxon>Pseudomonadati</taxon>
        <taxon>Kiritimatiellota</taxon>
        <taxon>Kiritimatiellia</taxon>
        <taxon>Kiritimatiellales</taxon>
        <taxon>Pontiellaceae</taxon>
        <taxon>Pontiella</taxon>
    </lineage>
</organism>
<keyword evidence="3" id="KW-1185">Reference proteome</keyword>
<dbReference type="SUPFAM" id="SSF51445">
    <property type="entry name" value="(Trans)glycosidases"/>
    <property type="match status" value="1"/>
</dbReference>
<feature type="signal peptide" evidence="1">
    <location>
        <begin position="1"/>
        <end position="30"/>
    </location>
</feature>
<name>A0A6C2U4W5_PONDE</name>
<accession>A0A6C2U4W5</accession>
<sequence length="575" mass="65966">MTPFSIWWKWKSMIAKSVFTLGMLAVAAHAAPPSQWPYWPEYSKTPVGEIQPQAWRMQDDVIDGWDWSMPPHVKPSERSLMGLQRMIGTRKPVEKVEPGFPVNAATLHWINWREIEPEEGVYRWDIVKARIEETRAQGCDSILRILTSSKAMGRNGVYHPEKGVAPRWLEKYDIPSSIDKKNANNENYDPGHPEFHKRYIKLINSFAASGIPQMLKAAYAGYASPSFGDEGIGPHGVDPDTVPHVMERLDAWGRAFKGMEHKVFMGGPSEYGFEKGFGVRRGFVEMYLYTLPDQHIGQSIDTNGYVVVDENSPVLKRNPFHGEVNEEYEEAWATPDRDFRFGETTDSFAYRYFCANLRLLQMRCSYVHNKDTIIPEMLPFVAQELGRTVEDAPDVWCFMRESYLKPKNYQKHDWLDRPISATEMENGIPAKNWERWLYQRDSEGFETEPAIKIDQPPNQMWMVQPGRYYDYIARKGKQIGLAVDDRWCGGGPVDVAVKVTYFDVGRGNVEVGLRTKKGGARKRIKLTDSRKLRTATFFVDDAVFSAKDLEYDIIFKSSGDEAVISFVRVVKICHI</sequence>
<feature type="chain" id="PRO_5025500104" description="Glycoside hydrolase family 42 N-terminal domain-containing protein" evidence="1">
    <location>
        <begin position="31"/>
        <end position="575"/>
    </location>
</feature>
<dbReference type="InterPro" id="IPR017853">
    <property type="entry name" value="GH"/>
</dbReference>
<evidence type="ECO:0000313" key="2">
    <source>
        <dbReference type="EMBL" id="VGO14869.1"/>
    </source>
</evidence>